<evidence type="ECO:0000256" key="1">
    <source>
        <dbReference type="SAM" id="SignalP"/>
    </source>
</evidence>
<protein>
    <submittedName>
        <fullName evidence="2">DUF3316 domain-containing protein</fullName>
    </submittedName>
</protein>
<keyword evidence="1" id="KW-0732">Signal</keyword>
<gene>
    <name evidence="2" type="ORF">IAD18_00315</name>
</gene>
<evidence type="ECO:0000313" key="3">
    <source>
        <dbReference type="Proteomes" id="UP000824076"/>
    </source>
</evidence>
<proteinExistence type="predicted"/>
<feature type="chain" id="PRO_5039041972" evidence="1">
    <location>
        <begin position="22"/>
        <end position="286"/>
    </location>
</feature>
<name>A0A9D1LGN9_9BACT</name>
<feature type="signal peptide" evidence="1">
    <location>
        <begin position="1"/>
        <end position="21"/>
    </location>
</feature>
<reference evidence="2" key="1">
    <citation type="submission" date="2020-10" db="EMBL/GenBank/DDBJ databases">
        <authorList>
            <person name="Gilroy R."/>
        </authorList>
    </citation>
    <scope>NUCLEOTIDE SEQUENCE</scope>
    <source>
        <strain evidence="2">17073</strain>
    </source>
</reference>
<accession>A0A9D1LGN9</accession>
<sequence>MKIKAFILTLALLAGIGTAYAQGDTAAVRPAAVSVTLDAGGLCNLDTYLSPLRYGGQHVRVGFERFRAARFRSECRVNQIAAGIGYDHLQNPAGNNTVHTLLADFDWRMMRRWDNVFVDGLRLYAGGGMGFDGGVAYNPRNSNNVCSPQIWLNAGVSGMAVYGVKLGRLPLTLRWQVAMPVAGVFFLPDYDQTFYEIYLGNYRDAINVGWWANRFDMENVLTVDLHFGAIALRVGYRNDFTTVWENNISVRRTAHSAVVGVAWESIRLVPGSRAIPENVRLISSYY</sequence>
<dbReference type="AlphaFoldDB" id="A0A9D1LGN9"/>
<comment type="caution">
    <text evidence="2">The sequence shown here is derived from an EMBL/GenBank/DDBJ whole genome shotgun (WGS) entry which is preliminary data.</text>
</comment>
<dbReference type="EMBL" id="DVMS01000010">
    <property type="protein sequence ID" value="HIU38096.1"/>
    <property type="molecule type" value="Genomic_DNA"/>
</dbReference>
<evidence type="ECO:0000313" key="2">
    <source>
        <dbReference type="EMBL" id="HIU38096.1"/>
    </source>
</evidence>
<reference evidence="2" key="2">
    <citation type="journal article" date="2021" name="PeerJ">
        <title>Extensive microbial diversity within the chicken gut microbiome revealed by metagenomics and culture.</title>
        <authorList>
            <person name="Gilroy R."/>
            <person name="Ravi A."/>
            <person name="Getino M."/>
            <person name="Pursley I."/>
            <person name="Horton D.L."/>
            <person name="Alikhan N.F."/>
            <person name="Baker D."/>
            <person name="Gharbi K."/>
            <person name="Hall N."/>
            <person name="Watson M."/>
            <person name="Adriaenssens E.M."/>
            <person name="Foster-Nyarko E."/>
            <person name="Jarju S."/>
            <person name="Secka A."/>
            <person name="Antonio M."/>
            <person name="Oren A."/>
            <person name="Chaudhuri R.R."/>
            <person name="La Ragione R."/>
            <person name="Hildebrand F."/>
            <person name="Pallen M.J."/>
        </authorList>
    </citation>
    <scope>NUCLEOTIDE SEQUENCE</scope>
    <source>
        <strain evidence="2">17073</strain>
    </source>
</reference>
<organism evidence="2 3">
    <name type="scientific">Candidatus Limisoma intestinavium</name>
    <dbReference type="NCBI Taxonomy" id="2840856"/>
    <lineage>
        <taxon>Bacteria</taxon>
        <taxon>Pseudomonadati</taxon>
        <taxon>Bacteroidota</taxon>
        <taxon>Bacteroidia</taxon>
        <taxon>Bacteroidales</taxon>
        <taxon>Candidatus Limisoma</taxon>
    </lineage>
</organism>
<dbReference type="Proteomes" id="UP000824076">
    <property type="component" value="Unassembled WGS sequence"/>
</dbReference>